<feature type="compositionally biased region" description="Basic and acidic residues" evidence="1">
    <location>
        <begin position="16"/>
        <end position="26"/>
    </location>
</feature>
<evidence type="ECO:0000256" key="1">
    <source>
        <dbReference type="SAM" id="MobiDB-lite"/>
    </source>
</evidence>
<accession>A0A5B7J446</accession>
<name>A0A5B7J446_PORTR</name>
<keyword evidence="3" id="KW-1185">Reference proteome</keyword>
<dbReference type="EMBL" id="VSRR010074059">
    <property type="protein sequence ID" value="MPC87294.1"/>
    <property type="molecule type" value="Genomic_DNA"/>
</dbReference>
<evidence type="ECO:0000313" key="3">
    <source>
        <dbReference type="Proteomes" id="UP000324222"/>
    </source>
</evidence>
<evidence type="ECO:0000313" key="2">
    <source>
        <dbReference type="EMBL" id="MPC87294.1"/>
    </source>
</evidence>
<protein>
    <submittedName>
        <fullName evidence="2">Uncharacterized protein</fullName>
    </submittedName>
</protein>
<sequence>MKHSGLARPTGTPGSLRHEQQERKPGNPDCKLCGAKQRSVHWSENLPVTVTMDFVSPTLLSNDLK</sequence>
<organism evidence="2 3">
    <name type="scientific">Portunus trituberculatus</name>
    <name type="common">Swimming crab</name>
    <name type="synonym">Neptunus trituberculatus</name>
    <dbReference type="NCBI Taxonomy" id="210409"/>
    <lineage>
        <taxon>Eukaryota</taxon>
        <taxon>Metazoa</taxon>
        <taxon>Ecdysozoa</taxon>
        <taxon>Arthropoda</taxon>
        <taxon>Crustacea</taxon>
        <taxon>Multicrustacea</taxon>
        <taxon>Malacostraca</taxon>
        <taxon>Eumalacostraca</taxon>
        <taxon>Eucarida</taxon>
        <taxon>Decapoda</taxon>
        <taxon>Pleocyemata</taxon>
        <taxon>Brachyura</taxon>
        <taxon>Eubrachyura</taxon>
        <taxon>Portunoidea</taxon>
        <taxon>Portunidae</taxon>
        <taxon>Portuninae</taxon>
        <taxon>Portunus</taxon>
    </lineage>
</organism>
<dbReference type="AlphaFoldDB" id="A0A5B7J446"/>
<gene>
    <name evidence="2" type="ORF">E2C01_082152</name>
</gene>
<feature type="region of interest" description="Disordered" evidence="1">
    <location>
        <begin position="1"/>
        <end position="30"/>
    </location>
</feature>
<comment type="caution">
    <text evidence="2">The sequence shown here is derived from an EMBL/GenBank/DDBJ whole genome shotgun (WGS) entry which is preliminary data.</text>
</comment>
<dbReference type="Proteomes" id="UP000324222">
    <property type="component" value="Unassembled WGS sequence"/>
</dbReference>
<reference evidence="2 3" key="1">
    <citation type="submission" date="2019-05" db="EMBL/GenBank/DDBJ databases">
        <title>Another draft genome of Portunus trituberculatus and its Hox gene families provides insights of decapod evolution.</title>
        <authorList>
            <person name="Jeong J.-H."/>
            <person name="Song I."/>
            <person name="Kim S."/>
            <person name="Choi T."/>
            <person name="Kim D."/>
            <person name="Ryu S."/>
            <person name="Kim W."/>
        </authorList>
    </citation>
    <scope>NUCLEOTIDE SEQUENCE [LARGE SCALE GENOMIC DNA]</scope>
    <source>
        <tissue evidence="2">Muscle</tissue>
    </source>
</reference>
<proteinExistence type="predicted"/>